<reference evidence="3 5" key="2">
    <citation type="submission" date="2017-05" db="EMBL/GenBank/DDBJ databases">
        <authorList>
            <person name="Song R."/>
            <person name="Chenine A.L."/>
            <person name="Ruprecht R.M."/>
        </authorList>
    </citation>
    <scope>NUCLEOTIDE SEQUENCE [LARGE SCALE GENOMIC DNA]</scope>
    <source>
        <strain evidence="3">PD5205</strain>
    </source>
</reference>
<proteinExistence type="predicted"/>
<dbReference type="KEGG" id="xfr:BER92_05390"/>
<gene>
    <name evidence="3" type="ORF">PD5205_01117</name>
    <name evidence="2" type="ORF">PD885_02897</name>
</gene>
<reference evidence="2 4" key="1">
    <citation type="submission" date="2017-05" db="EMBL/GenBank/DDBJ databases">
        <authorList>
            <person name="Blom J."/>
        </authorList>
    </citation>
    <scope>NUCLEOTIDE SEQUENCE [LARGE SCALE GENOMIC DNA]</scope>
    <source>
        <strain evidence="2">PD885</strain>
    </source>
</reference>
<dbReference type="GeneID" id="61895203"/>
<feature type="chain" id="PRO_5030038274" description="Secreted protein" evidence="1">
    <location>
        <begin position="24"/>
        <end position="150"/>
    </location>
</feature>
<evidence type="ECO:0008006" key="6">
    <source>
        <dbReference type="Google" id="ProtNLM"/>
    </source>
</evidence>
<evidence type="ECO:0000313" key="5">
    <source>
        <dbReference type="Proteomes" id="UP000195953"/>
    </source>
</evidence>
<dbReference type="RefSeq" id="WP_002811427.1">
    <property type="nucleotide sequence ID" value="NZ_CP016830.1"/>
</dbReference>
<dbReference type="EMBL" id="LT853885">
    <property type="protein sequence ID" value="SMR02430.1"/>
    <property type="molecule type" value="Genomic_DNA"/>
</dbReference>
<dbReference type="Proteomes" id="UP000195877">
    <property type="component" value="Chromosome 1"/>
</dbReference>
<dbReference type="Proteomes" id="UP000195953">
    <property type="component" value="Chromosome 1"/>
</dbReference>
<dbReference type="PROSITE" id="PS51257">
    <property type="entry name" value="PROKAR_LIPOPROTEIN"/>
    <property type="match status" value="1"/>
</dbReference>
<keyword evidence="1" id="KW-0732">Signal</keyword>
<dbReference type="AlphaFoldDB" id="A0A1Y6HJI9"/>
<dbReference type="OrthoDB" id="6004296at2"/>
<keyword evidence="4" id="KW-1185">Reference proteome</keyword>
<dbReference type="EMBL" id="LT853882">
    <property type="protein sequence ID" value="SMR00125.1"/>
    <property type="molecule type" value="Genomic_DNA"/>
</dbReference>
<dbReference type="STRING" id="48664.BER92_05390"/>
<evidence type="ECO:0000313" key="2">
    <source>
        <dbReference type="EMBL" id="SMR00125.1"/>
    </source>
</evidence>
<accession>A0A1Y6HJI9</accession>
<name>A0A1Y6HJI9_9XANT</name>
<organism evidence="3 5">
    <name type="scientific">Xanthomonas fragariae</name>
    <dbReference type="NCBI Taxonomy" id="48664"/>
    <lineage>
        <taxon>Bacteria</taxon>
        <taxon>Pseudomonadati</taxon>
        <taxon>Pseudomonadota</taxon>
        <taxon>Gammaproteobacteria</taxon>
        <taxon>Lysobacterales</taxon>
        <taxon>Lysobacteraceae</taxon>
        <taxon>Xanthomonas</taxon>
    </lineage>
</organism>
<evidence type="ECO:0000256" key="1">
    <source>
        <dbReference type="SAM" id="SignalP"/>
    </source>
</evidence>
<feature type="signal peptide" evidence="1">
    <location>
        <begin position="1"/>
        <end position="23"/>
    </location>
</feature>
<evidence type="ECO:0000313" key="4">
    <source>
        <dbReference type="Proteomes" id="UP000195877"/>
    </source>
</evidence>
<protein>
    <recommendedName>
        <fullName evidence="6">Secreted protein</fullName>
    </recommendedName>
</protein>
<sequence>MKPRLKVFTIMSLAISSLGGCNAFLVTGKIPTASDHLMIPHDMTNQRLFDCAELSISQLSATDSSWREVTHRDSTNGVLESGTFDDKNRTGFRMRIERAQGANQADITLRGGGPYFIDLGVAQAMNNLKSLLERVMNFALVTLTYTDEAS</sequence>
<evidence type="ECO:0000313" key="3">
    <source>
        <dbReference type="EMBL" id="SMR02430.1"/>
    </source>
</evidence>